<keyword evidence="1" id="KW-0732">Signal</keyword>
<dbReference type="EMBL" id="PCPH01000006">
    <property type="protein sequence ID" value="PRB88037.1"/>
    <property type="molecule type" value="Genomic_DNA"/>
</dbReference>
<dbReference type="OrthoDB" id="9805760at2"/>
<sequence>MFKDLHFAIKKIRTGLALLTLAGSYMYAQQWENVGGAQDVSAGGSSFNNLVIDNQGNYYLSYYDVSVAKGSVQKFNGTSWAYLGGSPGITTGTATYNSLSISPNGNSIYYTNQLGYPGSGMEVRLFTGSLWSQLPNATDSSVNYQASAVSADNIIFTYGSYGSGTVKRYFGGAWEQVGNAGFSGGAEFAEMVIGTNNMVYTCNVSGGLKVYQNSTGANSTQNWSLVGGAAADASSSGEQYNADIALDGSNTIYVAYVSNSGGGKKVNVKKFDGNSWVQVGNANFSEGRVQHVALAVTESGKPYVVASRFENDNFLRNTVYKLDDSQNWVSFGGDFVSDDEAKYNDLAIDKAHNYLVLAYSDNTTKVKRISLTLNPQTCSNTDPGANVGDVGCVSFMYRGQQVAYSTVRGADGKIWLQQNLGSTQVASSVADANAYGDLFQWGRWDDGHQLRNSQVVQAPSPNTPEGTSTTGGGYIAGSPAWWAGFSSGDTWTGVSAADVNASAGVDPCKAIGADWKMPSQADWTALVGAEGIANPATAYSSNLKLPAGGYRSSSDGNFTFVGQRGYFWSSDTSSLGAKYLYIGSTIANPSAGSMRGQGSSVRCIKPTTSLGTSETTLKNAVIGMYPNPTKGILTVKSDSGIEKINVVNAVGQRMNVQFSDNQINMTELPSGLYIVELKLKNGQSISKKIIKD</sequence>
<dbReference type="InterPro" id="IPR011043">
    <property type="entry name" value="Gal_Oxase/kelch_b-propeller"/>
</dbReference>
<accession>A0A2S9CKR2</accession>
<evidence type="ECO:0000313" key="6">
    <source>
        <dbReference type="Proteomes" id="UP000238534"/>
    </source>
</evidence>
<dbReference type="AlphaFoldDB" id="A0A2S9CKR2"/>
<dbReference type="SUPFAM" id="SSF50965">
    <property type="entry name" value="Galactose oxidase, central domain"/>
    <property type="match status" value="1"/>
</dbReference>
<dbReference type="Proteomes" id="UP000238534">
    <property type="component" value="Unassembled WGS sequence"/>
</dbReference>
<evidence type="ECO:0000259" key="2">
    <source>
        <dbReference type="Pfam" id="PF18962"/>
    </source>
</evidence>
<dbReference type="RefSeq" id="WP_105684072.1">
    <property type="nucleotide sequence ID" value="NZ_JBBGZD010000005.1"/>
</dbReference>
<reference evidence="5 6" key="1">
    <citation type="submission" date="2017-09" db="EMBL/GenBank/DDBJ databases">
        <title>Genomic, metabolic, and phenotypic characteristics of bacterial isolates from the natural microbiome of the model nematode Caenorhabditis elegans.</title>
        <authorList>
            <person name="Zimmermann J."/>
            <person name="Obeng N."/>
            <person name="Yang W."/>
            <person name="Obeng O."/>
            <person name="Kissoyan K."/>
            <person name="Pees B."/>
            <person name="Dirksen P."/>
            <person name="Hoppner M."/>
            <person name="Franke A."/>
            <person name="Rosenstiel P."/>
            <person name="Leippe M."/>
            <person name="Dierking K."/>
            <person name="Kaleta C."/>
            <person name="Schulenburg H."/>
        </authorList>
    </citation>
    <scope>NUCLEOTIDE SEQUENCE [LARGE SCALE GENOMIC DNA]</scope>
    <source>
        <strain evidence="3 6">MYb25</strain>
        <strain evidence="4 5">MYb44</strain>
    </source>
</reference>
<dbReference type="Proteomes" id="UP000238325">
    <property type="component" value="Unassembled WGS sequence"/>
</dbReference>
<name>A0A2S9CKR2_CHRCI</name>
<dbReference type="InterPro" id="IPR026444">
    <property type="entry name" value="Secre_tail"/>
</dbReference>
<gene>
    <name evidence="3" type="ORF">CQ022_20045</name>
    <name evidence="4" type="ORF">CQ033_18950</name>
</gene>
<organism evidence="3 6">
    <name type="scientific">Chryseobacterium culicis</name>
    <dbReference type="NCBI Taxonomy" id="680127"/>
    <lineage>
        <taxon>Bacteria</taxon>
        <taxon>Pseudomonadati</taxon>
        <taxon>Bacteroidota</taxon>
        <taxon>Flavobacteriia</taxon>
        <taxon>Flavobacteriales</taxon>
        <taxon>Weeksellaceae</taxon>
        <taxon>Chryseobacterium group</taxon>
        <taxon>Chryseobacterium</taxon>
    </lineage>
</organism>
<evidence type="ECO:0000313" key="3">
    <source>
        <dbReference type="EMBL" id="PRB81101.1"/>
    </source>
</evidence>
<keyword evidence="5" id="KW-1185">Reference proteome</keyword>
<evidence type="ECO:0000313" key="5">
    <source>
        <dbReference type="Proteomes" id="UP000238325"/>
    </source>
</evidence>
<comment type="caution">
    <text evidence="3">The sequence shown here is derived from an EMBL/GenBank/DDBJ whole genome shotgun (WGS) entry which is preliminary data.</text>
</comment>
<protein>
    <recommendedName>
        <fullName evidence="2">Secretion system C-terminal sorting domain-containing protein</fullName>
    </recommendedName>
</protein>
<proteinExistence type="predicted"/>
<evidence type="ECO:0000256" key="1">
    <source>
        <dbReference type="ARBA" id="ARBA00022729"/>
    </source>
</evidence>
<feature type="domain" description="Secretion system C-terminal sorting" evidence="2">
    <location>
        <begin position="624"/>
        <end position="690"/>
    </location>
</feature>
<dbReference type="Pfam" id="PF18962">
    <property type="entry name" value="Por_Secre_tail"/>
    <property type="match status" value="1"/>
</dbReference>
<evidence type="ECO:0000313" key="4">
    <source>
        <dbReference type="EMBL" id="PRB88037.1"/>
    </source>
</evidence>
<dbReference type="EMBL" id="PCPP01000005">
    <property type="protein sequence ID" value="PRB81101.1"/>
    <property type="molecule type" value="Genomic_DNA"/>
</dbReference>
<dbReference type="NCBIfam" id="TIGR04183">
    <property type="entry name" value="Por_Secre_tail"/>
    <property type="match status" value="1"/>
</dbReference>